<reference evidence="2" key="1">
    <citation type="journal article" date="2020" name="mSystems">
        <title>Genome- and Community-Level Interaction Insights into Carbon Utilization and Element Cycling Functions of Hydrothermarchaeota in Hydrothermal Sediment.</title>
        <authorList>
            <person name="Zhou Z."/>
            <person name="Liu Y."/>
            <person name="Xu W."/>
            <person name="Pan J."/>
            <person name="Luo Z.H."/>
            <person name="Li M."/>
        </authorList>
    </citation>
    <scope>NUCLEOTIDE SEQUENCE [LARGE SCALE GENOMIC DNA]</scope>
    <source>
        <strain evidence="2">SpSt-642</strain>
    </source>
</reference>
<protein>
    <submittedName>
        <fullName evidence="2">Uncharacterized protein</fullName>
    </submittedName>
</protein>
<dbReference type="EMBL" id="DTBJ01000018">
    <property type="protein sequence ID" value="HGM58468.1"/>
    <property type="molecule type" value="Genomic_DNA"/>
</dbReference>
<feature type="transmembrane region" description="Helical" evidence="1">
    <location>
        <begin position="269"/>
        <end position="291"/>
    </location>
</feature>
<keyword evidence="1" id="KW-0812">Transmembrane</keyword>
<evidence type="ECO:0000313" key="2">
    <source>
        <dbReference type="EMBL" id="HGM58468.1"/>
    </source>
</evidence>
<sequence>MRSISAIYLILLILSISIGMFDSSIYGYSVKRSLKILSICSDVDDLVFTHKLIKYLNELNYSIEFEILFLSKFSSDVYKHLNLLRDIWFLRKFDQIWIFDFNTKYSVIRLDYSEIKVIERAVIEGSVLIVGANTIVDNYSDYIYKLTGVEYFKIESNGVRRILYMNKTYLYNSSQSKYLVLKNTTGSILGFFEPSGEQAIVLNKHGNGIVVVLAFNPVEQAVRYNNLDMYRLVLNIIIDSMNYTSGEKIIPLFDKIYYTLFMSINVYNIILYSALIYIVLEIISYSGLLPYKLVKLFIKPLVYAKLIRRNNYSDVVNVISNNPDITLDELARLLKKPIRVVKRDLAVLECRRIVSSYRDESSRKTIFRIK</sequence>
<accession>A0A7C4HF78</accession>
<name>A0A7C4HF78_STAMA</name>
<evidence type="ECO:0000256" key="1">
    <source>
        <dbReference type="SAM" id="Phobius"/>
    </source>
</evidence>
<comment type="caution">
    <text evidence="2">The sequence shown here is derived from an EMBL/GenBank/DDBJ whole genome shotgun (WGS) entry which is preliminary data.</text>
</comment>
<keyword evidence="1" id="KW-1133">Transmembrane helix</keyword>
<dbReference type="AlphaFoldDB" id="A0A7C4HF78"/>
<organism evidence="2">
    <name type="scientific">Staphylothermus marinus</name>
    <dbReference type="NCBI Taxonomy" id="2280"/>
    <lineage>
        <taxon>Archaea</taxon>
        <taxon>Thermoproteota</taxon>
        <taxon>Thermoprotei</taxon>
        <taxon>Desulfurococcales</taxon>
        <taxon>Desulfurococcaceae</taxon>
        <taxon>Staphylothermus</taxon>
    </lineage>
</organism>
<proteinExistence type="predicted"/>
<gene>
    <name evidence="2" type="ORF">ENU14_02630</name>
</gene>
<keyword evidence="1" id="KW-0472">Membrane</keyword>